<dbReference type="AlphaFoldDB" id="A0A810N1H4"/>
<dbReference type="PROSITE" id="PS00906">
    <property type="entry name" value="UROD_1"/>
    <property type="match status" value="1"/>
</dbReference>
<keyword evidence="8 10" id="KW-0456">Lyase</keyword>
<feature type="binding site" evidence="10">
    <location>
        <position position="220"/>
    </location>
    <ligand>
        <name>substrate</name>
    </ligand>
</feature>
<organism evidence="17 18">
    <name type="scientific">Polymorphospora rubra</name>
    <dbReference type="NCBI Taxonomy" id="338584"/>
    <lineage>
        <taxon>Bacteria</taxon>
        <taxon>Bacillati</taxon>
        <taxon>Actinomycetota</taxon>
        <taxon>Actinomycetes</taxon>
        <taxon>Micromonosporales</taxon>
        <taxon>Micromonosporaceae</taxon>
        <taxon>Polymorphospora</taxon>
    </lineage>
</organism>
<dbReference type="EMBL" id="AP023359">
    <property type="protein sequence ID" value="BCJ67207.1"/>
    <property type="molecule type" value="Genomic_DNA"/>
</dbReference>
<comment type="caution">
    <text evidence="10">Lacks conserved residue(s) required for the propagation of feature annotation.</text>
</comment>
<evidence type="ECO:0000256" key="4">
    <source>
        <dbReference type="ARBA" id="ARBA00004804"/>
    </source>
</evidence>
<feature type="domain" description="Uroporphyrinogen decarboxylase (URO-D)" evidence="15">
    <location>
        <begin position="36"/>
        <end position="45"/>
    </location>
</feature>
<evidence type="ECO:0000256" key="12">
    <source>
        <dbReference type="RuleBase" id="RU000554"/>
    </source>
</evidence>
<evidence type="ECO:0000256" key="9">
    <source>
        <dbReference type="ARBA" id="ARBA00023244"/>
    </source>
</evidence>
<dbReference type="Gene3D" id="3.20.20.210">
    <property type="match status" value="1"/>
</dbReference>
<dbReference type="PANTHER" id="PTHR21091">
    <property type="entry name" value="METHYLTETRAHYDROFOLATE:HOMOCYSTEINE METHYLTRANSFERASE RELATED"/>
    <property type="match status" value="1"/>
</dbReference>
<evidence type="ECO:0000259" key="15">
    <source>
        <dbReference type="PROSITE" id="PS00906"/>
    </source>
</evidence>
<evidence type="ECO:0000256" key="8">
    <source>
        <dbReference type="ARBA" id="ARBA00023239"/>
    </source>
</evidence>
<dbReference type="PROSITE" id="PS00907">
    <property type="entry name" value="UROD_2"/>
    <property type="match status" value="1"/>
</dbReference>
<evidence type="ECO:0000259" key="16">
    <source>
        <dbReference type="PROSITE" id="PS00907"/>
    </source>
</evidence>
<dbReference type="InterPro" id="IPR004572">
    <property type="entry name" value="Protoporphyrinogen_oxidase"/>
</dbReference>
<dbReference type="UniPathway" id="UPA00251">
    <property type="reaction ID" value="UER00321"/>
</dbReference>
<reference evidence="17" key="1">
    <citation type="submission" date="2020-08" db="EMBL/GenBank/DDBJ databases">
        <title>Whole genome shotgun sequence of Polymorphospora rubra NBRC 101157.</title>
        <authorList>
            <person name="Komaki H."/>
            <person name="Tamura T."/>
        </authorList>
    </citation>
    <scope>NUCLEOTIDE SEQUENCE</scope>
    <source>
        <strain evidence="17">NBRC 101157</strain>
    </source>
</reference>
<feature type="compositionally biased region" description="Low complexity" evidence="14">
    <location>
        <begin position="329"/>
        <end position="338"/>
    </location>
</feature>
<evidence type="ECO:0000313" key="17">
    <source>
        <dbReference type="EMBL" id="BCJ67207.1"/>
    </source>
</evidence>
<comment type="pathway">
    <text evidence="4 10 12">Porphyrin-containing compound metabolism; protoporphyrin-IX biosynthesis; coproporphyrinogen-III from 5-aminolevulinate: step 4/4.</text>
</comment>
<name>A0A810N1H4_9ACTN</name>
<dbReference type="Gene3D" id="1.10.3110.10">
    <property type="entry name" value="protoporphyrinogen ix oxidase, domain 3"/>
    <property type="match status" value="1"/>
</dbReference>
<feature type="binding site" evidence="10">
    <location>
        <position position="165"/>
    </location>
    <ligand>
        <name>substrate</name>
    </ligand>
</feature>
<dbReference type="SUPFAM" id="SSF51905">
    <property type="entry name" value="FAD/NAD(P)-binding domain"/>
    <property type="match status" value="1"/>
</dbReference>
<keyword evidence="18" id="KW-1185">Reference proteome</keyword>
<comment type="catalytic activity">
    <reaction evidence="1">
        <text>coproporphyrinogen III + 3 O2 = coproporphyrin III + 3 H2O2</text>
        <dbReference type="Rhea" id="RHEA:43436"/>
        <dbReference type="ChEBI" id="CHEBI:15379"/>
        <dbReference type="ChEBI" id="CHEBI:16240"/>
        <dbReference type="ChEBI" id="CHEBI:57309"/>
        <dbReference type="ChEBI" id="CHEBI:131725"/>
        <dbReference type="EC" id="1.3.3.15"/>
    </reaction>
    <physiologicalReaction direction="left-to-right" evidence="1">
        <dbReference type="Rhea" id="RHEA:43437"/>
    </physiologicalReaction>
</comment>
<proteinExistence type="inferred from homology"/>
<keyword evidence="7 10" id="KW-0210">Decarboxylase</keyword>
<evidence type="ECO:0000256" key="5">
    <source>
        <dbReference type="ARBA" id="ARBA00008310"/>
    </source>
</evidence>
<dbReference type="GO" id="GO:0005829">
    <property type="term" value="C:cytosol"/>
    <property type="evidence" value="ECO:0007669"/>
    <property type="project" value="TreeGrafter"/>
</dbReference>
<evidence type="ECO:0000256" key="7">
    <source>
        <dbReference type="ARBA" id="ARBA00022793"/>
    </source>
</evidence>
<comment type="function">
    <text evidence="10">Catalyzes the decarboxylation of four acetate groups of uroporphyrinogen-III to yield coproporphyrinogen-III.</text>
</comment>
<evidence type="ECO:0000256" key="13">
    <source>
        <dbReference type="RuleBase" id="RU004169"/>
    </source>
</evidence>
<evidence type="ECO:0000256" key="1">
    <source>
        <dbReference type="ARBA" id="ARBA00001755"/>
    </source>
</evidence>
<sequence>MPGNAAPDRGTAHDQDTTEEPAFLRACRRQPVPHTPVWFMRQAGRSLPEYREIRAGIPMLESCRRPDLVTEITLQPVRRHGVDAAILFSDIVVPVAAAGVDLDIVPGTGPVVAEPVRTHADVERIRQITVDDVSYVAEAVRLLVAELGSTPLIGFAGAPFTLASYLVEGGPSRTHAKTKALMYGDPDLWHALCGRLADITLEFLRVQVAAGVGAVQLFDSWAGALSAADYRTYVQPHSTRVLGGLADAGVPRIHFGVGTAELLPAMAQAGADVVGVDWRTPLDVATGRIGADKAVQGNLDPCVLFAPWPVVETEVRRILAEGRATPATSSTSATACCPRPTPTCSPGSSTWCTRHPPADMDRTGGDGRGGWNVAVVGGGIAGLAAAVRLRDRAPRDTRITVFERSGALGGKLRTGELAGSAAETGAETFLMRDPAGGDSAAVALARRLGLGDRITHPAVGQAAIAVGGRLRPMPKGTLIGVPGDLAAVTGIARPAADLDHDAGRPLLDPDEDVAVGALVRRRLGDEVVDRLVDPMLGGVYAGRADTLSLAATMPGLARAARHEGTLVGAVRAAQAAAPRPTGVPVFGTIDTGLGTLVAAAATHSGAELRLDATVRELVRTPTGWRLVVGPTPAPEAVEVDAVVLALPARPAARLLADVDAEAGRLVGVLEYASVALVSLALPDPPLPDLSGFLVPATEGTLIKAATFFTTKWAHLRRADGLAVVRASVGRHGEEHQLQRSDDELVDAVHRDLSTVLRAAVPAPVDSRVQRWGGALPQYTPGHPDRIAAARTRLRATQPTLALAGAGYDGVGIPVCVRSGETAAEEIIKSLEGRST</sequence>
<dbReference type="GO" id="GO:0004729">
    <property type="term" value="F:oxygen-dependent protoporphyrinogen oxidase activity"/>
    <property type="evidence" value="ECO:0007669"/>
    <property type="project" value="InterPro"/>
</dbReference>
<evidence type="ECO:0000313" key="18">
    <source>
        <dbReference type="Proteomes" id="UP000680866"/>
    </source>
</evidence>
<dbReference type="Proteomes" id="UP000680866">
    <property type="component" value="Chromosome"/>
</dbReference>
<evidence type="ECO:0000256" key="11">
    <source>
        <dbReference type="NCBIfam" id="TIGR01464"/>
    </source>
</evidence>
<dbReference type="InterPro" id="IPR038071">
    <property type="entry name" value="UROD/MetE-like_sf"/>
</dbReference>
<dbReference type="UniPathway" id="UPA00252"/>
<feature type="binding site" evidence="10">
    <location>
        <position position="90"/>
    </location>
    <ligand>
        <name>substrate</name>
    </ligand>
</feature>
<dbReference type="HAMAP" id="MF_00218">
    <property type="entry name" value="URO_D"/>
    <property type="match status" value="1"/>
</dbReference>
<dbReference type="PANTHER" id="PTHR21091:SF169">
    <property type="entry name" value="UROPORPHYRINOGEN DECARBOXYLASE"/>
    <property type="match status" value="1"/>
</dbReference>
<dbReference type="NCBIfam" id="TIGR01464">
    <property type="entry name" value="hemE"/>
    <property type="match status" value="1"/>
</dbReference>
<evidence type="ECO:0000256" key="10">
    <source>
        <dbReference type="HAMAP-Rule" id="MF_00218"/>
    </source>
</evidence>
<comment type="subunit">
    <text evidence="10">Homodimer.</text>
</comment>
<accession>A0A810N1H4</accession>
<dbReference type="Gene3D" id="3.90.660.20">
    <property type="entry name" value="Protoporphyrinogen oxidase, mitochondrial, domain 2"/>
    <property type="match status" value="1"/>
</dbReference>
<dbReference type="Gene3D" id="3.50.50.60">
    <property type="entry name" value="FAD/NAD(P)-binding domain"/>
    <property type="match status" value="1"/>
</dbReference>
<comment type="similarity">
    <text evidence="6 10 13">Belongs to the uroporphyrinogen decarboxylase family.</text>
</comment>
<dbReference type="InterPro" id="IPR006361">
    <property type="entry name" value="Uroporphyrinogen_deCO2ase_HemE"/>
</dbReference>
<dbReference type="CDD" id="cd00717">
    <property type="entry name" value="URO-D"/>
    <property type="match status" value="1"/>
</dbReference>
<dbReference type="EC" id="4.1.1.37" evidence="10 11"/>
<dbReference type="SUPFAM" id="SSF51726">
    <property type="entry name" value="UROD/MetE-like"/>
    <property type="match status" value="1"/>
</dbReference>
<dbReference type="GO" id="GO:0006782">
    <property type="term" value="P:protoporphyrinogen IX biosynthetic process"/>
    <property type="evidence" value="ECO:0007669"/>
    <property type="project" value="UniProtKB-UniRule"/>
</dbReference>
<evidence type="ECO:0000256" key="3">
    <source>
        <dbReference type="ARBA" id="ARBA00004744"/>
    </source>
</evidence>
<evidence type="ECO:0000256" key="2">
    <source>
        <dbReference type="ARBA" id="ARBA00002185"/>
    </source>
</evidence>
<evidence type="ECO:0000256" key="6">
    <source>
        <dbReference type="ARBA" id="ARBA00009935"/>
    </source>
</evidence>
<dbReference type="InterPro" id="IPR002937">
    <property type="entry name" value="Amino_oxidase"/>
</dbReference>
<evidence type="ECO:0000256" key="14">
    <source>
        <dbReference type="SAM" id="MobiDB-lite"/>
    </source>
</evidence>
<feature type="domain" description="Uroporphyrinogen decarboxylase (URO-D)" evidence="16">
    <location>
        <begin position="153"/>
        <end position="169"/>
    </location>
</feature>
<feature type="binding site" evidence="10">
    <location>
        <begin position="41"/>
        <end position="45"/>
    </location>
    <ligand>
        <name>substrate</name>
    </ligand>
</feature>
<dbReference type="InterPro" id="IPR000257">
    <property type="entry name" value="Uroporphyrinogen_deCOase"/>
</dbReference>
<dbReference type="SUPFAM" id="SSF54373">
    <property type="entry name" value="FAD-linked reductases, C-terminal domain"/>
    <property type="match status" value="1"/>
</dbReference>
<dbReference type="KEGG" id="pry:Prubr_42280"/>
<dbReference type="NCBIfam" id="TIGR00562">
    <property type="entry name" value="proto_IX_ox"/>
    <property type="match status" value="1"/>
</dbReference>
<dbReference type="Pfam" id="PF01593">
    <property type="entry name" value="Amino_oxidase"/>
    <property type="match status" value="1"/>
</dbReference>
<protein>
    <recommendedName>
        <fullName evidence="10 11">Uroporphyrinogen decarboxylase</fullName>
        <shortName evidence="10">UPD</shortName>
        <shortName evidence="10">URO-D</shortName>
        <ecNumber evidence="10 11">4.1.1.37</ecNumber>
    </recommendedName>
</protein>
<comment type="function">
    <text evidence="2">Involved in coproporphyrin-dependent heme b biosynthesis. Catalyzes the oxidation of coproporphyrinogen III to coproporphyrin III.</text>
</comment>
<dbReference type="Pfam" id="PF01208">
    <property type="entry name" value="URO-D"/>
    <property type="match status" value="1"/>
</dbReference>
<comment type="similarity">
    <text evidence="5">Belongs to the protoporphyrinogen/coproporphyrinogen oxidase family. Coproporphyrinogen III oxidase subfamily.</text>
</comment>
<gene>
    <name evidence="10" type="primary">hemE</name>
    <name evidence="17" type="ORF">Prubr_42280</name>
</gene>
<keyword evidence="9 10" id="KW-0627">Porphyrin biosynthesis</keyword>
<comment type="catalytic activity">
    <reaction evidence="10 12">
        <text>uroporphyrinogen III + 4 H(+) = coproporphyrinogen III + 4 CO2</text>
        <dbReference type="Rhea" id="RHEA:19865"/>
        <dbReference type="ChEBI" id="CHEBI:15378"/>
        <dbReference type="ChEBI" id="CHEBI:16526"/>
        <dbReference type="ChEBI" id="CHEBI:57308"/>
        <dbReference type="ChEBI" id="CHEBI:57309"/>
        <dbReference type="EC" id="4.1.1.37"/>
    </reaction>
</comment>
<keyword evidence="10" id="KW-0963">Cytoplasm</keyword>
<feature type="region of interest" description="Disordered" evidence="14">
    <location>
        <begin position="329"/>
        <end position="349"/>
    </location>
</feature>
<comment type="subcellular location">
    <subcellularLocation>
        <location evidence="10">Cytoplasm</location>
    </subcellularLocation>
</comment>
<feature type="site" description="Transition state stabilizer" evidence="10">
    <location>
        <position position="90"/>
    </location>
</feature>
<dbReference type="GO" id="GO:0004853">
    <property type="term" value="F:uroporphyrinogen decarboxylase activity"/>
    <property type="evidence" value="ECO:0007669"/>
    <property type="project" value="UniProtKB-UniRule"/>
</dbReference>
<comment type="pathway">
    <text evidence="3">Porphyrin-containing compound metabolism; protoheme biosynthesis.</text>
</comment>
<dbReference type="InterPro" id="IPR036188">
    <property type="entry name" value="FAD/NAD-bd_sf"/>
</dbReference>